<accession>A0AA88VA42</accession>
<dbReference type="GO" id="GO:0005840">
    <property type="term" value="C:ribosome"/>
    <property type="evidence" value="ECO:0007669"/>
    <property type="project" value="UniProtKB-KW"/>
</dbReference>
<dbReference type="Pfam" id="PF00312">
    <property type="entry name" value="Ribosomal_S15"/>
    <property type="match status" value="1"/>
</dbReference>
<name>A0AA88VA42_9ASTE</name>
<dbReference type="GO" id="GO:0003735">
    <property type="term" value="F:structural constituent of ribosome"/>
    <property type="evidence" value="ECO:0007669"/>
    <property type="project" value="InterPro"/>
</dbReference>
<feature type="region of interest" description="Disordered" evidence="5">
    <location>
        <begin position="463"/>
        <end position="499"/>
    </location>
</feature>
<proteinExistence type="inferred from homology"/>
<dbReference type="GO" id="GO:0006412">
    <property type="term" value="P:translation"/>
    <property type="evidence" value="ECO:0007669"/>
    <property type="project" value="InterPro"/>
</dbReference>
<evidence type="ECO:0000313" key="6">
    <source>
        <dbReference type="EMBL" id="KAK3004851.1"/>
    </source>
</evidence>
<dbReference type="PANTHER" id="PTHR47546">
    <property type="entry name" value="S15/NS1, RNA-BINDING PROTEIN"/>
    <property type="match status" value="1"/>
</dbReference>
<feature type="compositionally biased region" description="Polar residues" evidence="5">
    <location>
        <begin position="27"/>
        <end position="42"/>
    </location>
</feature>
<dbReference type="NCBIfam" id="TIGR00952">
    <property type="entry name" value="S15_bact"/>
    <property type="match status" value="1"/>
</dbReference>
<dbReference type="GO" id="GO:0005737">
    <property type="term" value="C:cytoplasm"/>
    <property type="evidence" value="ECO:0007669"/>
    <property type="project" value="UniProtKB-ARBA"/>
</dbReference>
<feature type="compositionally biased region" description="Pro residues" evidence="5">
    <location>
        <begin position="43"/>
        <end position="52"/>
    </location>
</feature>
<dbReference type="AlphaFoldDB" id="A0AA88VA42"/>
<feature type="compositionally biased region" description="Pro residues" evidence="5">
    <location>
        <begin position="118"/>
        <end position="131"/>
    </location>
</feature>
<dbReference type="InterPro" id="IPR005290">
    <property type="entry name" value="Ribosomal_uS15_bac-type"/>
</dbReference>
<keyword evidence="2" id="KW-0689">Ribosomal protein</keyword>
<dbReference type="CDD" id="cd00353">
    <property type="entry name" value="Ribosomal_S15p_S13e"/>
    <property type="match status" value="1"/>
</dbReference>
<dbReference type="InterPro" id="IPR000589">
    <property type="entry name" value="Ribosomal_uS15"/>
</dbReference>
<dbReference type="PANTHER" id="PTHR47546:SF3">
    <property type="entry name" value="30S RIBOSOMAL PROTEIN S15, CHLOROPLASTIC"/>
    <property type="match status" value="1"/>
</dbReference>
<keyword evidence="7" id="KW-1185">Reference proteome</keyword>
<gene>
    <name evidence="6" type="ORF">RJ639_018661</name>
</gene>
<protein>
    <recommendedName>
        <fullName evidence="4">Small ribosomal subunit protein uS15c</fullName>
    </recommendedName>
</protein>
<feature type="compositionally biased region" description="Basic residues" evidence="5">
    <location>
        <begin position="474"/>
        <end position="499"/>
    </location>
</feature>
<dbReference type="Proteomes" id="UP001188597">
    <property type="component" value="Unassembled WGS sequence"/>
</dbReference>
<dbReference type="Gene3D" id="1.10.287.10">
    <property type="entry name" value="S15/NS1, RNA-binding"/>
    <property type="match status" value="1"/>
</dbReference>
<dbReference type="EMBL" id="JAVXUP010002199">
    <property type="protein sequence ID" value="KAK3004851.1"/>
    <property type="molecule type" value="Genomic_DNA"/>
</dbReference>
<evidence type="ECO:0000256" key="5">
    <source>
        <dbReference type="SAM" id="MobiDB-lite"/>
    </source>
</evidence>
<comment type="caution">
    <text evidence="6">The sequence shown here is derived from an EMBL/GenBank/DDBJ whole genome shotgun (WGS) entry which is preliminary data.</text>
</comment>
<dbReference type="SMART" id="SM01387">
    <property type="entry name" value="Ribosomal_S15"/>
    <property type="match status" value="1"/>
</dbReference>
<sequence length="499" mass="56180">MATTAVSLHLRTTKTRSVRNPNLLHFFSSSSTPNPDDQNATASPPPPPPQPQSPFSSYFSDVKASLKQQPPPPHHRQPRPPNNPPSFSSLLSGKPESKAASLGEILKNLNEYRRRSAAPPPPSSSPIPPSQPVSFQELYNYKRNVIPRGEEQREQNQQSSDSASLSFDKICDSLNRMRSNKKPEGAGNMSTGTLSLQMFQDSRRLRPVDRIGGTELPLAALGSGERSSQAKTAARRMEFLKSYGYSELGAKLRKLRPEASKGGKKERFSLAELNERLIKLREMEAQEQENELRTGSGVFTALRDILVQINASEEEKKKRSVQRIDVLSHLGGTPNFMLGPPKEILVEKASVVWYFMYFHPDNMSSSEKLKLELEKVRDEFKMSESDCGSSRVQVALLANNISRVRQLTTKIKHLSSTLHKKDDHSRKGLQAMIERRKKLSTYLRKTDWDSYCLVLSKLGLRDRNPNEKKYMQTGRKKKDSGGVKRSKKLKKSKGGRQKI</sequence>
<comment type="similarity">
    <text evidence="1">Belongs to the universal ribosomal protein uS15 family.</text>
</comment>
<keyword evidence="3" id="KW-0687">Ribonucleoprotein</keyword>
<evidence type="ECO:0000256" key="3">
    <source>
        <dbReference type="ARBA" id="ARBA00023274"/>
    </source>
</evidence>
<dbReference type="InterPro" id="IPR009068">
    <property type="entry name" value="uS15_NS1_RNA-bd_sf"/>
</dbReference>
<reference evidence="6" key="1">
    <citation type="submission" date="2022-12" db="EMBL/GenBank/DDBJ databases">
        <title>Draft genome assemblies for two species of Escallonia (Escalloniales).</title>
        <authorList>
            <person name="Chanderbali A."/>
            <person name="Dervinis C."/>
            <person name="Anghel I."/>
            <person name="Soltis D."/>
            <person name="Soltis P."/>
            <person name="Zapata F."/>
        </authorList>
    </citation>
    <scope>NUCLEOTIDE SEQUENCE</scope>
    <source>
        <strain evidence="6">UCBG64.0493</strain>
        <tissue evidence="6">Leaf</tissue>
    </source>
</reference>
<dbReference type="GO" id="GO:1990904">
    <property type="term" value="C:ribonucleoprotein complex"/>
    <property type="evidence" value="ECO:0007669"/>
    <property type="project" value="UniProtKB-KW"/>
</dbReference>
<evidence type="ECO:0000256" key="2">
    <source>
        <dbReference type="ARBA" id="ARBA00022980"/>
    </source>
</evidence>
<organism evidence="6 7">
    <name type="scientific">Escallonia herrerae</name>
    <dbReference type="NCBI Taxonomy" id="1293975"/>
    <lineage>
        <taxon>Eukaryota</taxon>
        <taxon>Viridiplantae</taxon>
        <taxon>Streptophyta</taxon>
        <taxon>Embryophyta</taxon>
        <taxon>Tracheophyta</taxon>
        <taxon>Spermatophyta</taxon>
        <taxon>Magnoliopsida</taxon>
        <taxon>eudicotyledons</taxon>
        <taxon>Gunneridae</taxon>
        <taxon>Pentapetalae</taxon>
        <taxon>asterids</taxon>
        <taxon>campanulids</taxon>
        <taxon>Escalloniales</taxon>
        <taxon>Escalloniaceae</taxon>
        <taxon>Escallonia</taxon>
    </lineage>
</organism>
<evidence type="ECO:0000256" key="4">
    <source>
        <dbReference type="ARBA" id="ARBA00035250"/>
    </source>
</evidence>
<feature type="region of interest" description="Disordered" evidence="5">
    <location>
        <begin position="114"/>
        <end position="133"/>
    </location>
</feature>
<feature type="region of interest" description="Disordered" evidence="5">
    <location>
        <begin position="1"/>
        <end position="99"/>
    </location>
</feature>
<evidence type="ECO:0000256" key="1">
    <source>
        <dbReference type="ARBA" id="ARBA00008434"/>
    </source>
</evidence>
<dbReference type="SUPFAM" id="SSF47060">
    <property type="entry name" value="S15/NS1 RNA-binding domain"/>
    <property type="match status" value="1"/>
</dbReference>
<evidence type="ECO:0000313" key="7">
    <source>
        <dbReference type="Proteomes" id="UP001188597"/>
    </source>
</evidence>